<protein>
    <submittedName>
        <fullName evidence="2">Uncharacterized protein</fullName>
    </submittedName>
</protein>
<gene>
    <name evidence="2" type="ORF">PCON_02466</name>
</gene>
<name>U4KUQ6_PYROM</name>
<accession>U4KUQ6</accession>
<keyword evidence="3" id="KW-1185">Reference proteome</keyword>
<evidence type="ECO:0000256" key="1">
    <source>
        <dbReference type="SAM" id="Phobius"/>
    </source>
</evidence>
<dbReference type="AlphaFoldDB" id="U4KUQ6"/>
<keyword evidence="1" id="KW-0472">Membrane</keyword>
<organism evidence="2 3">
    <name type="scientific">Pyronema omphalodes (strain CBS 100304)</name>
    <name type="common">Pyronema confluens</name>
    <dbReference type="NCBI Taxonomy" id="1076935"/>
    <lineage>
        <taxon>Eukaryota</taxon>
        <taxon>Fungi</taxon>
        <taxon>Dikarya</taxon>
        <taxon>Ascomycota</taxon>
        <taxon>Pezizomycotina</taxon>
        <taxon>Pezizomycetes</taxon>
        <taxon>Pezizales</taxon>
        <taxon>Pyronemataceae</taxon>
        <taxon>Pyronema</taxon>
    </lineage>
</organism>
<reference evidence="2 3" key="1">
    <citation type="journal article" date="2013" name="PLoS Genet.">
        <title>The genome and development-dependent transcriptomes of Pyronema confluens: a window into fungal evolution.</title>
        <authorList>
            <person name="Traeger S."/>
            <person name="Altegoer F."/>
            <person name="Freitag M."/>
            <person name="Gabaldon T."/>
            <person name="Kempken F."/>
            <person name="Kumar A."/>
            <person name="Marcet-Houben M."/>
            <person name="Poggeler S."/>
            <person name="Stajich J.E."/>
            <person name="Nowrousian M."/>
        </authorList>
    </citation>
    <scope>NUCLEOTIDE SEQUENCE [LARGE SCALE GENOMIC DNA]</scope>
    <source>
        <strain evidence="3">CBS 100304</strain>
        <tissue evidence="2">Vegetative mycelium</tissue>
    </source>
</reference>
<keyword evidence="1" id="KW-1133">Transmembrane helix</keyword>
<proteinExistence type="predicted"/>
<evidence type="ECO:0000313" key="2">
    <source>
        <dbReference type="EMBL" id="CCX04496.1"/>
    </source>
</evidence>
<dbReference type="Proteomes" id="UP000018144">
    <property type="component" value="Unassembled WGS sequence"/>
</dbReference>
<sequence>MESVVHSGLWDLFCFWILDYWDLLVRLLLGPSPALRVRLLLHFLHFLHVYGLCLVQLASAYYYLLDDTDSWMRMRWWPLIRRHGHDQSDVDIF</sequence>
<feature type="transmembrane region" description="Helical" evidence="1">
    <location>
        <begin position="41"/>
        <end position="65"/>
    </location>
</feature>
<keyword evidence="1" id="KW-0812">Transmembrane</keyword>
<dbReference type="EMBL" id="HF935206">
    <property type="protein sequence ID" value="CCX04496.1"/>
    <property type="molecule type" value="Genomic_DNA"/>
</dbReference>
<evidence type="ECO:0000313" key="3">
    <source>
        <dbReference type="Proteomes" id="UP000018144"/>
    </source>
</evidence>